<protein>
    <recommendedName>
        <fullName evidence="2">GyrI-like small molecule binding domain-containing protein</fullName>
    </recommendedName>
</protein>
<gene>
    <name evidence="1" type="ORF">SDC9_212157</name>
</gene>
<dbReference type="AlphaFoldDB" id="A0A645JL41"/>
<evidence type="ECO:0008006" key="2">
    <source>
        <dbReference type="Google" id="ProtNLM"/>
    </source>
</evidence>
<sequence length="62" mass="7206">MSYLCGIRDHNFGGAWSAMGEYMQQQKVEYDGSRPCYEIYYGPCADMHPLKKWIVELISPIK</sequence>
<evidence type="ECO:0000313" key="1">
    <source>
        <dbReference type="EMBL" id="MPN64385.1"/>
    </source>
</evidence>
<comment type="caution">
    <text evidence="1">The sequence shown here is derived from an EMBL/GenBank/DDBJ whole genome shotgun (WGS) entry which is preliminary data.</text>
</comment>
<dbReference type="Gene3D" id="3.20.80.10">
    <property type="entry name" value="Regulatory factor, effector binding domain"/>
    <property type="match status" value="1"/>
</dbReference>
<name>A0A645JL41_9ZZZZ</name>
<proteinExistence type="predicted"/>
<accession>A0A645JL41</accession>
<organism evidence="1">
    <name type="scientific">bioreactor metagenome</name>
    <dbReference type="NCBI Taxonomy" id="1076179"/>
    <lineage>
        <taxon>unclassified sequences</taxon>
        <taxon>metagenomes</taxon>
        <taxon>ecological metagenomes</taxon>
    </lineage>
</organism>
<dbReference type="EMBL" id="VSSQ01145180">
    <property type="protein sequence ID" value="MPN64385.1"/>
    <property type="molecule type" value="Genomic_DNA"/>
</dbReference>
<dbReference type="InterPro" id="IPR011256">
    <property type="entry name" value="Reg_factor_effector_dom_sf"/>
</dbReference>
<reference evidence="1" key="1">
    <citation type="submission" date="2019-08" db="EMBL/GenBank/DDBJ databases">
        <authorList>
            <person name="Kucharzyk K."/>
            <person name="Murdoch R.W."/>
            <person name="Higgins S."/>
            <person name="Loffler F."/>
        </authorList>
    </citation>
    <scope>NUCLEOTIDE SEQUENCE</scope>
</reference>